<organism evidence="1 2">
    <name type="scientific">Plutella xylostella</name>
    <name type="common">Diamondback moth</name>
    <name type="synonym">Plutella maculipennis</name>
    <dbReference type="NCBI Taxonomy" id="51655"/>
    <lineage>
        <taxon>Eukaryota</taxon>
        <taxon>Metazoa</taxon>
        <taxon>Ecdysozoa</taxon>
        <taxon>Arthropoda</taxon>
        <taxon>Hexapoda</taxon>
        <taxon>Insecta</taxon>
        <taxon>Pterygota</taxon>
        <taxon>Neoptera</taxon>
        <taxon>Endopterygota</taxon>
        <taxon>Lepidoptera</taxon>
        <taxon>Glossata</taxon>
        <taxon>Ditrysia</taxon>
        <taxon>Yponomeutoidea</taxon>
        <taxon>Plutellidae</taxon>
        <taxon>Plutella</taxon>
    </lineage>
</organism>
<protein>
    <submittedName>
        <fullName evidence="1">Uncharacterized protein</fullName>
    </submittedName>
</protein>
<gene>
    <name evidence="1" type="ORF">JYU34_012854</name>
</gene>
<reference evidence="1 2" key="1">
    <citation type="submission" date="2021-06" db="EMBL/GenBank/DDBJ databases">
        <title>A haploid diamondback moth (Plutella xylostella L.) genome assembly resolves 31 chromosomes and identifies a diamide resistance mutation.</title>
        <authorList>
            <person name="Ward C.M."/>
            <person name="Perry K.D."/>
            <person name="Baker G."/>
            <person name="Powis K."/>
            <person name="Heckel D.G."/>
            <person name="Baxter S.W."/>
        </authorList>
    </citation>
    <scope>NUCLEOTIDE SEQUENCE [LARGE SCALE GENOMIC DNA]</scope>
    <source>
        <strain evidence="1 2">LV</strain>
        <tissue evidence="1">Single pupa</tissue>
    </source>
</reference>
<keyword evidence="2" id="KW-1185">Reference proteome</keyword>
<comment type="caution">
    <text evidence="1">The sequence shown here is derived from an EMBL/GenBank/DDBJ whole genome shotgun (WGS) entry which is preliminary data.</text>
</comment>
<evidence type="ECO:0000313" key="2">
    <source>
        <dbReference type="Proteomes" id="UP000823941"/>
    </source>
</evidence>
<dbReference type="Proteomes" id="UP000823941">
    <property type="component" value="Chromosome 17"/>
</dbReference>
<name>A0ABQ7QCA7_PLUXY</name>
<evidence type="ECO:0000313" key="1">
    <source>
        <dbReference type="EMBL" id="KAG7302871.1"/>
    </source>
</evidence>
<sequence length="136" mass="14280">MGIVTSSMYSCLVLSCDGFRGVGGCCAASCACSVVVGTLLMLAFAAVSVGYNYCYVATRSNAIDNATKPDTAYHKLAYDWILGNHAAAAAARRAADDAAPQFSSDANDTRLVELMMKRLAARGKTANITVRLLAKL</sequence>
<proteinExistence type="predicted"/>
<dbReference type="EMBL" id="JAHIBW010000017">
    <property type="protein sequence ID" value="KAG7302871.1"/>
    <property type="molecule type" value="Genomic_DNA"/>
</dbReference>
<accession>A0ABQ7QCA7</accession>